<dbReference type="Gene3D" id="3.30.420.10">
    <property type="entry name" value="Ribonuclease H-like superfamily/Ribonuclease H"/>
    <property type="match status" value="1"/>
</dbReference>
<accession>A0A4C1VA25</accession>
<evidence type="ECO:0000313" key="1">
    <source>
        <dbReference type="EMBL" id="GBP35631.1"/>
    </source>
</evidence>
<proteinExistence type="predicted"/>
<dbReference type="InterPro" id="IPR036397">
    <property type="entry name" value="RNaseH_sf"/>
</dbReference>
<dbReference type="Proteomes" id="UP000299102">
    <property type="component" value="Unassembled WGS sequence"/>
</dbReference>
<dbReference type="GO" id="GO:0003676">
    <property type="term" value="F:nucleic acid binding"/>
    <property type="evidence" value="ECO:0007669"/>
    <property type="project" value="InterPro"/>
</dbReference>
<dbReference type="OrthoDB" id="10017160at2759"/>
<evidence type="ECO:0000313" key="2">
    <source>
        <dbReference type="Proteomes" id="UP000299102"/>
    </source>
</evidence>
<dbReference type="InterPro" id="IPR052709">
    <property type="entry name" value="Transposase-MT_Hybrid"/>
</dbReference>
<dbReference type="PANTHER" id="PTHR46060:SF3">
    <property type="entry name" value="PROTEIN GVQW3"/>
    <property type="match status" value="1"/>
</dbReference>
<evidence type="ECO:0008006" key="3">
    <source>
        <dbReference type="Google" id="ProtNLM"/>
    </source>
</evidence>
<dbReference type="PANTHER" id="PTHR46060">
    <property type="entry name" value="MARINER MOS1 TRANSPOSASE-LIKE PROTEIN"/>
    <property type="match status" value="1"/>
</dbReference>
<reference evidence="1 2" key="1">
    <citation type="journal article" date="2019" name="Commun. Biol.">
        <title>The bagworm genome reveals a unique fibroin gene that provides high tensile strength.</title>
        <authorList>
            <person name="Kono N."/>
            <person name="Nakamura H."/>
            <person name="Ohtoshi R."/>
            <person name="Tomita M."/>
            <person name="Numata K."/>
            <person name="Arakawa K."/>
        </authorList>
    </citation>
    <scope>NUCLEOTIDE SEQUENCE [LARGE SCALE GENOMIC DNA]</scope>
</reference>
<comment type="caution">
    <text evidence="1">The sequence shown here is derived from an EMBL/GenBank/DDBJ whole genome shotgun (WGS) entry which is preliminary data.</text>
</comment>
<gene>
    <name evidence="1" type="ORF">EVAR_33834_1</name>
</gene>
<sequence length="225" mass="26476">MELTRKRFQGDDFKSSLSPQDCTARLQNAFGRKAPHLNTLRRWYADFDRGYVSLHDKIRKGDIKPTKLRQAKSIGKKRLRIFSKMGLVSKIPLEEQKTANGDWCTTICLLSVLEKVTEKRPRNRILCDAWCNSTMTMFRRKPRIRRIHFLTSEKVKLVTHPAFNPDLAPCDFIIFPKIKNLMRGLTFTGLEEAVIAFDEHTQNMPSDQWSSYFRKRFERMKKCKM</sequence>
<dbReference type="EMBL" id="BGZK01000306">
    <property type="protein sequence ID" value="GBP35631.1"/>
    <property type="molecule type" value="Genomic_DNA"/>
</dbReference>
<keyword evidence="2" id="KW-1185">Reference proteome</keyword>
<dbReference type="AlphaFoldDB" id="A0A4C1VA25"/>
<protein>
    <recommendedName>
        <fullName evidence="3">Mos1 transposase HTH domain-containing protein</fullName>
    </recommendedName>
</protein>
<organism evidence="1 2">
    <name type="scientific">Eumeta variegata</name>
    <name type="common">Bagworm moth</name>
    <name type="synonym">Eumeta japonica</name>
    <dbReference type="NCBI Taxonomy" id="151549"/>
    <lineage>
        <taxon>Eukaryota</taxon>
        <taxon>Metazoa</taxon>
        <taxon>Ecdysozoa</taxon>
        <taxon>Arthropoda</taxon>
        <taxon>Hexapoda</taxon>
        <taxon>Insecta</taxon>
        <taxon>Pterygota</taxon>
        <taxon>Neoptera</taxon>
        <taxon>Endopterygota</taxon>
        <taxon>Lepidoptera</taxon>
        <taxon>Glossata</taxon>
        <taxon>Ditrysia</taxon>
        <taxon>Tineoidea</taxon>
        <taxon>Psychidae</taxon>
        <taxon>Oiketicinae</taxon>
        <taxon>Eumeta</taxon>
    </lineage>
</organism>
<name>A0A4C1VA25_EUMVA</name>